<sequence>MKAAVAPVVGEVDVAFAGDEGVAPAVEDETADVALGHETVDVALVVADEAVDVADEVDVAPAVV</sequence>
<feature type="non-terminal residue" evidence="1">
    <location>
        <position position="64"/>
    </location>
</feature>
<protein>
    <submittedName>
        <fullName evidence="1">Uncharacterized protein</fullName>
    </submittedName>
</protein>
<proteinExistence type="predicted"/>
<name>A0A0B7BXF8_9EUPU</name>
<accession>A0A0B7BXF8</accession>
<gene>
    <name evidence="1" type="primary">ORF216493</name>
</gene>
<reference evidence="1" key="1">
    <citation type="submission" date="2014-12" db="EMBL/GenBank/DDBJ databases">
        <title>Insight into the proteome of Arion vulgaris.</title>
        <authorList>
            <person name="Aradska J."/>
            <person name="Bulat T."/>
            <person name="Smidak R."/>
            <person name="Sarate P."/>
            <person name="Gangsoo J."/>
            <person name="Sialana F."/>
            <person name="Bilban M."/>
            <person name="Lubec G."/>
        </authorList>
    </citation>
    <scope>NUCLEOTIDE SEQUENCE</scope>
    <source>
        <tissue evidence="1">Skin</tissue>
    </source>
</reference>
<dbReference type="AlphaFoldDB" id="A0A0B7BXF8"/>
<dbReference type="EMBL" id="HACG01050788">
    <property type="protein sequence ID" value="CEK97653.1"/>
    <property type="molecule type" value="Transcribed_RNA"/>
</dbReference>
<evidence type="ECO:0000313" key="1">
    <source>
        <dbReference type="EMBL" id="CEK97653.1"/>
    </source>
</evidence>
<organism evidence="1">
    <name type="scientific">Arion vulgaris</name>
    <dbReference type="NCBI Taxonomy" id="1028688"/>
    <lineage>
        <taxon>Eukaryota</taxon>
        <taxon>Metazoa</taxon>
        <taxon>Spiralia</taxon>
        <taxon>Lophotrochozoa</taxon>
        <taxon>Mollusca</taxon>
        <taxon>Gastropoda</taxon>
        <taxon>Heterobranchia</taxon>
        <taxon>Euthyneura</taxon>
        <taxon>Panpulmonata</taxon>
        <taxon>Eupulmonata</taxon>
        <taxon>Stylommatophora</taxon>
        <taxon>Helicina</taxon>
        <taxon>Arionoidea</taxon>
        <taxon>Arionidae</taxon>
        <taxon>Arion</taxon>
    </lineage>
</organism>